<feature type="compositionally biased region" description="Polar residues" evidence="2">
    <location>
        <begin position="849"/>
        <end position="859"/>
    </location>
</feature>
<feature type="region of interest" description="Disordered" evidence="2">
    <location>
        <begin position="82"/>
        <end position="101"/>
    </location>
</feature>
<feature type="compositionally biased region" description="Basic and acidic residues" evidence="2">
    <location>
        <begin position="716"/>
        <end position="726"/>
    </location>
</feature>
<feature type="compositionally biased region" description="Basic and acidic residues" evidence="2">
    <location>
        <begin position="866"/>
        <end position="884"/>
    </location>
</feature>
<feature type="region of interest" description="Disordered" evidence="2">
    <location>
        <begin position="425"/>
        <end position="456"/>
    </location>
</feature>
<feature type="compositionally biased region" description="Polar residues" evidence="2">
    <location>
        <begin position="586"/>
        <end position="598"/>
    </location>
</feature>
<dbReference type="OMA" id="HYSTCQN"/>
<gene>
    <name evidence="3" type="ORF">X777_14005</name>
</gene>
<keyword evidence="1" id="KW-0175">Coiled coil</keyword>
<keyword evidence="4" id="KW-1185">Reference proteome</keyword>
<feature type="region of interest" description="Disordered" evidence="2">
    <location>
        <begin position="690"/>
        <end position="732"/>
    </location>
</feature>
<accession>A0A026X038</accession>
<name>A0A026X038_OOCBI</name>
<dbReference type="AlphaFoldDB" id="A0A026X038"/>
<dbReference type="OrthoDB" id="7601093at2759"/>
<feature type="compositionally biased region" description="Polar residues" evidence="2">
    <location>
        <begin position="776"/>
        <end position="790"/>
    </location>
</feature>
<feature type="compositionally biased region" description="Basic and acidic residues" evidence="2">
    <location>
        <begin position="756"/>
        <end position="773"/>
    </location>
</feature>
<sequence>MENDWLREIESVISDLRTASERKTARAVNVSKLRESNVLQSADASSNALDRIQKLAELIKEHKQKEKDAEKKLGESKYFSNTTKSLSSRKNSTQVPTVSGTAGTLKQPQVELRMVPSEKESVVSINVDSASIGLSDPVNSASKQLSVIVQSDRKGDRQPSEAQWNTPTLRSSTKSASQRNDFGPMCISISEDSAPVKQIEFSINGKPVSELKSITARTERLDVVSSVDKIEIRIPFSKDDASSKTRGGDLSKQIDSSGGQILNVQIAANFQNEAGKGSGEQQPVGTINTIPTSSQIPRTHYAFNDPVRVETLSSDGAQQHGSSTWSNIRSDNTTGGDINEHETSDNVNLKIQRATSKKLSADKTMADVPLIKKATDTKVGRWNTKNMANTVSSETNKYDKTESSDPRVPSKVIPWWSSSDSFNKIRKKDDDRKPVSPTLNRNKKKAMSNLNQDLATESFPSKLKETSTPKLQTINVDSMHNAITNNSNVLISYMDSVEQHETSKASDRYLYPFRLKPNRGNPSDIPKMTRTDLKIEDSQTSGTQENNKNFSQVKQTNPVTLSTLDKTNKQDEHDINIKEKISISPENVKTSSKQNLKTQEQHSLEQTNSISGEPIKSKIENIVDVIKPIKKREDGTLIDYGLKVSSRKPIVKLKMDEIKKVEIKKNMLKKKEDLTVKTIAGIKISESKKSNLSSSIKNSSETVPKSKQLQTSIKVPSEEPKQDRQKYLSSIKNIPRKTKISEELEKLNNLLSLQSKDNHHSSKGREISNKKIVEVSTKSNISTNKTVNTDKPSATQTKPSPTSKPSQSKDCAIPKDSNKNAEAMPTTNRKYDVIEDTIAKTITQNLKIKSSLSKDSGNNHLHKSKSNRDRKNSSESDNSPKKDSSTGSKSSGSKMCTAKEQSIAFCPKHHQISKISQNPNKADGISEHVPNLIENAKPDMDRPEKRELYSAWLQQSKNHNDNNEKLF</sequence>
<feature type="region of interest" description="Disordered" evidence="2">
    <location>
        <begin position="313"/>
        <end position="347"/>
    </location>
</feature>
<protein>
    <submittedName>
        <fullName evidence="3">Uncharacterized protein</fullName>
    </submittedName>
</protein>
<evidence type="ECO:0000256" key="1">
    <source>
        <dbReference type="SAM" id="Coils"/>
    </source>
</evidence>
<feature type="compositionally biased region" description="Polar residues" evidence="2">
    <location>
        <begin position="160"/>
        <end position="180"/>
    </location>
</feature>
<dbReference type="EMBL" id="KK107069">
    <property type="protein sequence ID" value="EZA60764.1"/>
    <property type="molecule type" value="Genomic_DNA"/>
</dbReference>
<feature type="compositionally biased region" description="Low complexity" evidence="2">
    <location>
        <begin position="791"/>
        <end position="809"/>
    </location>
</feature>
<feature type="compositionally biased region" description="Low complexity" evidence="2">
    <location>
        <begin position="885"/>
        <end position="894"/>
    </location>
</feature>
<feature type="region of interest" description="Disordered" evidence="2">
    <location>
        <begin position="586"/>
        <end position="607"/>
    </location>
</feature>
<reference evidence="3 4" key="1">
    <citation type="journal article" date="2014" name="Curr. Biol.">
        <title>The genome of the clonal raider ant Cerapachys biroi.</title>
        <authorList>
            <person name="Oxley P.R."/>
            <person name="Ji L."/>
            <person name="Fetter-Pruneda I."/>
            <person name="McKenzie S.K."/>
            <person name="Li C."/>
            <person name="Hu H."/>
            <person name="Zhang G."/>
            <person name="Kronauer D.J."/>
        </authorList>
    </citation>
    <scope>NUCLEOTIDE SEQUENCE [LARGE SCALE GENOMIC DNA]</scope>
</reference>
<dbReference type="Proteomes" id="UP000053097">
    <property type="component" value="Unassembled WGS sequence"/>
</dbReference>
<evidence type="ECO:0000313" key="3">
    <source>
        <dbReference type="EMBL" id="EZA60764.1"/>
    </source>
</evidence>
<feature type="coiled-coil region" evidence="1">
    <location>
        <begin position="45"/>
        <end position="75"/>
    </location>
</feature>
<feature type="region of interest" description="Disordered" evidence="2">
    <location>
        <begin position="755"/>
        <end position="828"/>
    </location>
</feature>
<feature type="region of interest" description="Disordered" evidence="2">
    <location>
        <begin position="849"/>
        <end position="896"/>
    </location>
</feature>
<evidence type="ECO:0000256" key="2">
    <source>
        <dbReference type="SAM" id="MobiDB-lite"/>
    </source>
</evidence>
<evidence type="ECO:0000313" key="4">
    <source>
        <dbReference type="Proteomes" id="UP000053097"/>
    </source>
</evidence>
<feature type="compositionally biased region" description="Basic and acidic residues" evidence="2">
    <location>
        <begin position="396"/>
        <end position="405"/>
    </location>
</feature>
<proteinExistence type="predicted"/>
<feature type="region of interest" description="Disordered" evidence="2">
    <location>
        <begin position="385"/>
        <end position="408"/>
    </location>
</feature>
<feature type="compositionally biased region" description="Polar residues" evidence="2">
    <location>
        <begin position="385"/>
        <end position="395"/>
    </location>
</feature>
<feature type="compositionally biased region" description="Polar residues" evidence="2">
    <location>
        <begin position="313"/>
        <end position="336"/>
    </location>
</feature>
<feature type="compositionally biased region" description="Polar residues" evidence="2">
    <location>
        <begin position="702"/>
        <end position="714"/>
    </location>
</feature>
<feature type="compositionally biased region" description="Low complexity" evidence="2">
    <location>
        <begin position="690"/>
        <end position="701"/>
    </location>
</feature>
<feature type="region of interest" description="Disordered" evidence="2">
    <location>
        <begin position="150"/>
        <end position="180"/>
    </location>
</feature>
<organism evidence="3 4">
    <name type="scientific">Ooceraea biroi</name>
    <name type="common">Clonal raider ant</name>
    <name type="synonym">Cerapachys biroi</name>
    <dbReference type="NCBI Taxonomy" id="2015173"/>
    <lineage>
        <taxon>Eukaryota</taxon>
        <taxon>Metazoa</taxon>
        <taxon>Ecdysozoa</taxon>
        <taxon>Arthropoda</taxon>
        <taxon>Hexapoda</taxon>
        <taxon>Insecta</taxon>
        <taxon>Pterygota</taxon>
        <taxon>Neoptera</taxon>
        <taxon>Endopterygota</taxon>
        <taxon>Hymenoptera</taxon>
        <taxon>Apocrita</taxon>
        <taxon>Aculeata</taxon>
        <taxon>Formicoidea</taxon>
        <taxon>Formicidae</taxon>
        <taxon>Dorylinae</taxon>
        <taxon>Ooceraea</taxon>
    </lineage>
</organism>